<feature type="transmembrane region" description="Helical" evidence="1">
    <location>
        <begin position="124"/>
        <end position="143"/>
    </location>
</feature>
<organism evidence="2 3">
    <name type="scientific">Tetracentron sinense</name>
    <name type="common">Spur-leaf</name>
    <dbReference type="NCBI Taxonomy" id="13715"/>
    <lineage>
        <taxon>Eukaryota</taxon>
        <taxon>Viridiplantae</taxon>
        <taxon>Streptophyta</taxon>
        <taxon>Embryophyta</taxon>
        <taxon>Tracheophyta</taxon>
        <taxon>Spermatophyta</taxon>
        <taxon>Magnoliopsida</taxon>
        <taxon>Trochodendrales</taxon>
        <taxon>Trochodendraceae</taxon>
        <taxon>Tetracentron</taxon>
    </lineage>
</organism>
<evidence type="ECO:0000256" key="1">
    <source>
        <dbReference type="SAM" id="Phobius"/>
    </source>
</evidence>
<protein>
    <recommendedName>
        <fullName evidence="4">Retrotransposon gag domain-containing protein</fullName>
    </recommendedName>
</protein>
<sequence>MLELSKLFFQLVGLKNDLSARANATDALEALSSMSIRAKKASVDANGIQVLIRAVRSVRVKSSAELDEEMMAKLPKFKARSVSKKFVDFGTSVGVLRLLLLFLEFLVVFCTSAYFVVLLRRGSLASITVSGFFCLGASVLRLASACFGCIMSSDKLESFHIRFTGKNYSAWAFQFQLFIKGKELWGHLDGSVPAPRDVEALSKWEIKDARVMTWILGSVEPHLVLNLRPYKTATDMWNYLNTVYNQDHSTRRFQLEYEMANFTQGSLSIEEYYSGFQNLWADYSDIVYASVPAEALAAVQTVHATSKRDQFLMKL</sequence>
<dbReference type="EMBL" id="JABCRI010000008">
    <property type="protein sequence ID" value="KAF8401561.1"/>
    <property type="molecule type" value="Genomic_DNA"/>
</dbReference>
<name>A0A834Z9C2_TETSI</name>
<feature type="transmembrane region" description="Helical" evidence="1">
    <location>
        <begin position="95"/>
        <end position="117"/>
    </location>
</feature>
<evidence type="ECO:0000313" key="2">
    <source>
        <dbReference type="EMBL" id="KAF8401561.1"/>
    </source>
</evidence>
<dbReference type="PANTHER" id="PTHR37610">
    <property type="entry name" value="CCHC-TYPE DOMAIN-CONTAINING PROTEIN"/>
    <property type="match status" value="1"/>
</dbReference>
<dbReference type="AlphaFoldDB" id="A0A834Z9C2"/>
<dbReference type="Proteomes" id="UP000655225">
    <property type="component" value="Unassembled WGS sequence"/>
</dbReference>
<evidence type="ECO:0000313" key="3">
    <source>
        <dbReference type="Proteomes" id="UP000655225"/>
    </source>
</evidence>
<comment type="caution">
    <text evidence="2">The sequence shown here is derived from an EMBL/GenBank/DDBJ whole genome shotgun (WGS) entry which is preliminary data.</text>
</comment>
<accession>A0A834Z9C2</accession>
<keyword evidence="1" id="KW-0472">Membrane</keyword>
<dbReference type="OrthoDB" id="1706811at2759"/>
<keyword evidence="1" id="KW-0812">Transmembrane</keyword>
<dbReference type="Pfam" id="PF14223">
    <property type="entry name" value="Retrotran_gag_2"/>
    <property type="match status" value="1"/>
</dbReference>
<evidence type="ECO:0008006" key="4">
    <source>
        <dbReference type="Google" id="ProtNLM"/>
    </source>
</evidence>
<keyword evidence="3" id="KW-1185">Reference proteome</keyword>
<dbReference type="PANTHER" id="PTHR37610:SF77">
    <property type="entry name" value="INTEGRASE CATALYTIC DOMAIN-CONTAINING PROTEIN"/>
    <property type="match status" value="1"/>
</dbReference>
<keyword evidence="1" id="KW-1133">Transmembrane helix</keyword>
<reference evidence="2 3" key="1">
    <citation type="submission" date="2020-04" db="EMBL/GenBank/DDBJ databases">
        <title>Plant Genome Project.</title>
        <authorList>
            <person name="Zhang R.-G."/>
        </authorList>
    </citation>
    <scope>NUCLEOTIDE SEQUENCE [LARGE SCALE GENOMIC DNA]</scope>
    <source>
        <strain evidence="2">YNK0</strain>
        <tissue evidence="2">Leaf</tissue>
    </source>
</reference>
<gene>
    <name evidence="2" type="ORF">HHK36_012503</name>
</gene>
<proteinExistence type="predicted"/>